<dbReference type="InterPro" id="IPR050727">
    <property type="entry name" value="GH43_arabinanases"/>
</dbReference>
<proteinExistence type="predicted"/>
<protein>
    <recommendedName>
        <fullName evidence="4">Alpha-N-arabinofuranosidase</fullName>
    </recommendedName>
</protein>
<feature type="chain" id="PRO_5002829047" description="Alpha-N-arabinofuranosidase" evidence="1">
    <location>
        <begin position="26"/>
        <end position="364"/>
    </location>
</feature>
<dbReference type="PANTHER" id="PTHR43301">
    <property type="entry name" value="ARABINAN ENDO-1,5-ALPHA-L-ARABINOSIDASE"/>
    <property type="match status" value="1"/>
</dbReference>
<dbReference type="HOGENOM" id="CLU_010779_1_0_10"/>
<dbReference type="InterPro" id="IPR023296">
    <property type="entry name" value="Glyco_hydro_beta-prop_sf"/>
</dbReference>
<dbReference type="Proteomes" id="UP000003452">
    <property type="component" value="Unassembled WGS sequence"/>
</dbReference>
<dbReference type="PANTHER" id="PTHR43301:SF3">
    <property type="entry name" value="ARABINAN ENDO-1,5-ALPHA-L-ARABINOSIDASE A-RELATED"/>
    <property type="match status" value="1"/>
</dbReference>
<dbReference type="SUPFAM" id="SSF75005">
    <property type="entry name" value="Arabinanase/levansucrase/invertase"/>
    <property type="match status" value="1"/>
</dbReference>
<gene>
    <name evidence="2" type="ORF">BACPLE_03428</name>
</gene>
<evidence type="ECO:0000256" key="1">
    <source>
        <dbReference type="SAM" id="SignalP"/>
    </source>
</evidence>
<dbReference type="Gene3D" id="2.115.10.20">
    <property type="entry name" value="Glycosyl hydrolase domain, family 43"/>
    <property type="match status" value="1"/>
</dbReference>
<feature type="signal peptide" evidence="1">
    <location>
        <begin position="1"/>
        <end position="25"/>
    </location>
</feature>
<evidence type="ECO:0000313" key="3">
    <source>
        <dbReference type="Proteomes" id="UP000003452"/>
    </source>
</evidence>
<evidence type="ECO:0008006" key="4">
    <source>
        <dbReference type="Google" id="ProtNLM"/>
    </source>
</evidence>
<name>B5D335_PHOPM</name>
<reference evidence="2 3" key="2">
    <citation type="submission" date="2008-08" db="EMBL/GenBank/DDBJ databases">
        <authorList>
            <person name="Fulton L."/>
            <person name="Clifton S."/>
            <person name="Fulton B."/>
            <person name="Xu J."/>
            <person name="Minx P."/>
            <person name="Pepin K.H."/>
            <person name="Johnson M."/>
            <person name="Thiruvilangam P."/>
            <person name="Bhonagiri V."/>
            <person name="Nash W.E."/>
            <person name="Mardis E.R."/>
            <person name="Wilson R.K."/>
        </authorList>
    </citation>
    <scope>NUCLEOTIDE SEQUENCE [LARGE SCALE GENOMIC DNA]</scope>
    <source>
        <strain evidence="3">DSM 17135 / JCM 12973 / M2</strain>
    </source>
</reference>
<dbReference type="AlphaFoldDB" id="B5D335"/>
<dbReference type="eggNOG" id="COG1621">
    <property type="taxonomic scope" value="Bacteria"/>
</dbReference>
<comment type="caution">
    <text evidence="2">The sequence shown here is derived from an EMBL/GenBank/DDBJ whole genome shotgun (WGS) entry which is preliminary data.</text>
</comment>
<sequence>MKHYTTMKKKLMISLLALASLGAGAQNLQKGDYGYLYCHMSGRGEWTAYALSRDGVHFYDLIDGDPVYNVEEMSKIEGGARDAFICRTSDGKGYLMVTTDMSNAKSRSWFNYGINLLKSDDLIHWTSTTFDFRQGPGIFCDPQSPDVYKDYSTIKRVWAPQIFWDPSYVWADGTKGGYMIYYSLLNPAEDQYDRVFYSYADATFTRLTKPRLLVDWGYATIDADINYVPADGLYHMLIKKEGGTPGIFAATATKLTGPYKIKDENDYVKFEGNKKCEGCSAFQLVGDSTWRVAYIEYSSKPKRYRICQADEKLGNFHSPVTMEGVKHPQHGSFMRLTEEEYKRLQEWSDSIMRERAARNSGEKK</sequence>
<accession>B5D335</accession>
<dbReference type="CDD" id="cd08983">
    <property type="entry name" value="GH43_Bt3655-like"/>
    <property type="match status" value="1"/>
</dbReference>
<keyword evidence="1" id="KW-0732">Signal</keyword>
<organism evidence="2 3">
    <name type="scientific">Phocaeicola plebeius (strain DSM 17135 / JCM 12973 / CCUG 54634 / M2)</name>
    <name type="common">Bacteroides plebeius</name>
    <dbReference type="NCBI Taxonomy" id="484018"/>
    <lineage>
        <taxon>Bacteria</taxon>
        <taxon>Pseudomonadati</taxon>
        <taxon>Bacteroidota</taxon>
        <taxon>Bacteroidia</taxon>
        <taxon>Bacteroidales</taxon>
        <taxon>Bacteroidaceae</taxon>
        <taxon>Phocaeicola</taxon>
    </lineage>
</organism>
<evidence type="ECO:0000313" key="2">
    <source>
        <dbReference type="EMBL" id="EDY93985.1"/>
    </source>
</evidence>
<dbReference type="EMBL" id="ABQC02000024">
    <property type="protein sequence ID" value="EDY93985.1"/>
    <property type="molecule type" value="Genomic_DNA"/>
</dbReference>
<reference evidence="2 3" key="1">
    <citation type="submission" date="2008-08" db="EMBL/GenBank/DDBJ databases">
        <title>Draft genome sequence of Bacteroides plebeius (DSM 17135).</title>
        <authorList>
            <person name="Sudarsanam P."/>
            <person name="Ley R."/>
            <person name="Guruge J."/>
            <person name="Turnbaugh P.J."/>
            <person name="Mahowald M."/>
            <person name="Liep D."/>
            <person name="Gordon J."/>
        </authorList>
    </citation>
    <scope>NUCLEOTIDE SEQUENCE [LARGE SCALE GENOMIC DNA]</scope>
    <source>
        <strain evidence="3">DSM 17135 / JCM 12973 / M2</strain>
    </source>
</reference>